<feature type="chain" id="PRO_5046887921" evidence="1">
    <location>
        <begin position="27"/>
        <end position="91"/>
    </location>
</feature>
<comment type="caution">
    <text evidence="2">The sequence shown here is derived from an EMBL/GenBank/DDBJ whole genome shotgun (WGS) entry which is preliminary data.</text>
</comment>
<protein>
    <submittedName>
        <fullName evidence="2">Uncharacterized protein</fullName>
    </submittedName>
</protein>
<proteinExistence type="predicted"/>
<name>A0ABQ1F8B6_9SPHN</name>
<organism evidence="2 3">
    <name type="scientific">Blastomonas marina</name>
    <dbReference type="NCBI Taxonomy" id="1867408"/>
    <lineage>
        <taxon>Bacteria</taxon>
        <taxon>Pseudomonadati</taxon>
        <taxon>Pseudomonadota</taxon>
        <taxon>Alphaproteobacteria</taxon>
        <taxon>Sphingomonadales</taxon>
        <taxon>Sphingomonadaceae</taxon>
        <taxon>Blastomonas</taxon>
    </lineage>
</organism>
<reference evidence="3" key="1">
    <citation type="journal article" date="2019" name="Int. J. Syst. Evol. Microbiol.">
        <title>The Global Catalogue of Microorganisms (GCM) 10K type strain sequencing project: providing services to taxonomists for standard genome sequencing and annotation.</title>
        <authorList>
            <consortium name="The Broad Institute Genomics Platform"/>
            <consortium name="The Broad Institute Genome Sequencing Center for Infectious Disease"/>
            <person name="Wu L."/>
            <person name="Ma J."/>
        </authorList>
    </citation>
    <scope>NUCLEOTIDE SEQUENCE [LARGE SCALE GENOMIC DNA]</scope>
    <source>
        <strain evidence="3">CGMCC 1.15297</strain>
    </source>
</reference>
<evidence type="ECO:0000313" key="3">
    <source>
        <dbReference type="Proteomes" id="UP000603317"/>
    </source>
</evidence>
<keyword evidence="3" id="KW-1185">Reference proteome</keyword>
<evidence type="ECO:0000313" key="2">
    <source>
        <dbReference type="EMBL" id="GGA01567.1"/>
    </source>
</evidence>
<keyword evidence="1" id="KW-0732">Signal</keyword>
<dbReference type="EMBL" id="BMID01000001">
    <property type="protein sequence ID" value="GGA01567.1"/>
    <property type="molecule type" value="Genomic_DNA"/>
</dbReference>
<dbReference type="RefSeq" id="WP_188641470.1">
    <property type="nucleotide sequence ID" value="NZ_BMID01000001.1"/>
</dbReference>
<dbReference type="Proteomes" id="UP000603317">
    <property type="component" value="Unassembled WGS sequence"/>
</dbReference>
<gene>
    <name evidence="2" type="ORF">GCM10010923_07940</name>
</gene>
<sequence length="91" mass="9117">MKKLFAYAASLAMAMSFSVAPTTLHANPGGSNAAAKACNSGLADAIGVSVGTCVKLFKDGDAVSVCKALKDLGLLDLVGARNQGQCIKALS</sequence>
<evidence type="ECO:0000256" key="1">
    <source>
        <dbReference type="SAM" id="SignalP"/>
    </source>
</evidence>
<feature type="signal peptide" evidence="1">
    <location>
        <begin position="1"/>
        <end position="26"/>
    </location>
</feature>
<accession>A0ABQ1F8B6</accession>